<dbReference type="AlphaFoldDB" id="A0A5B8XYG8"/>
<dbReference type="KEGG" id="bbae:FRD01_15980"/>
<gene>
    <name evidence="1" type="ORF">FRD01_15980</name>
</gene>
<sequence length="324" mass="36878">MNEVYYGDNPAFVVSLDFELHWGILDHTPLADCQALLLNAREAVQRMLVEFEAREVRATWATVGALFCDGREELSTYLQEDPNYSDTRLGVNRHLAILGESEKEDPFHFAPSLVREILNTPGQEVATHTFAHIYGYEEGVSESDFRNDLGAALNVAQSWGHRIRSIVFPRNQFSPQMLQTIHDLGIETFRGTPLNRGWGGNPEIDLGQRAMRLVDAFRPLADPLPVVRGEGPIDVPATLFFRTDVPRPARQLILNRVRAGLKHAAMHGGTFHLWWHPHNFGHDLEASVTMLVEVLDYFEILRDEYGMQSHCMQDFRTWESMSQP</sequence>
<protein>
    <submittedName>
        <fullName evidence="1">Polysaccharide deacetylase family protein</fullName>
    </submittedName>
</protein>
<keyword evidence="2" id="KW-1185">Reference proteome</keyword>
<dbReference type="Proteomes" id="UP000321595">
    <property type="component" value="Chromosome"/>
</dbReference>
<organism evidence="1 2">
    <name type="scientific">Microvenator marinus</name>
    <dbReference type="NCBI Taxonomy" id="2600177"/>
    <lineage>
        <taxon>Bacteria</taxon>
        <taxon>Deltaproteobacteria</taxon>
        <taxon>Bradymonadales</taxon>
        <taxon>Microvenatoraceae</taxon>
        <taxon>Microvenator</taxon>
    </lineage>
</organism>
<evidence type="ECO:0000313" key="1">
    <source>
        <dbReference type="EMBL" id="QED28706.1"/>
    </source>
</evidence>
<proteinExistence type="predicted"/>
<dbReference type="OrthoDB" id="7836272at2"/>
<dbReference type="Gene3D" id="3.20.20.370">
    <property type="entry name" value="Glycoside hydrolase/deacetylase"/>
    <property type="match status" value="1"/>
</dbReference>
<dbReference type="InterPro" id="IPR011330">
    <property type="entry name" value="Glyco_hydro/deAcase_b/a-brl"/>
</dbReference>
<dbReference type="EMBL" id="CP042467">
    <property type="protein sequence ID" value="QED28706.1"/>
    <property type="molecule type" value="Genomic_DNA"/>
</dbReference>
<dbReference type="RefSeq" id="WP_146961371.1">
    <property type="nucleotide sequence ID" value="NZ_CP042467.1"/>
</dbReference>
<reference evidence="1 2" key="1">
    <citation type="submission" date="2019-08" db="EMBL/GenBank/DDBJ databases">
        <authorList>
            <person name="Liang Q."/>
        </authorList>
    </citation>
    <scope>NUCLEOTIDE SEQUENCE [LARGE SCALE GENOMIC DNA]</scope>
    <source>
        <strain evidence="1 2">V1718</strain>
    </source>
</reference>
<dbReference type="SUPFAM" id="SSF88713">
    <property type="entry name" value="Glycoside hydrolase/deacetylase"/>
    <property type="match status" value="1"/>
</dbReference>
<accession>A0A5B8XYG8</accession>
<evidence type="ECO:0000313" key="2">
    <source>
        <dbReference type="Proteomes" id="UP000321595"/>
    </source>
</evidence>
<name>A0A5B8XYG8_9DELT</name>
<dbReference type="GO" id="GO:0005975">
    <property type="term" value="P:carbohydrate metabolic process"/>
    <property type="evidence" value="ECO:0007669"/>
    <property type="project" value="InterPro"/>
</dbReference>